<dbReference type="Proteomes" id="UP000828390">
    <property type="component" value="Unassembled WGS sequence"/>
</dbReference>
<gene>
    <name evidence="1" type="ORF">DPMN_119082</name>
</gene>
<reference evidence="1" key="1">
    <citation type="journal article" date="2019" name="bioRxiv">
        <title>The Genome of the Zebra Mussel, Dreissena polymorpha: A Resource for Invasive Species Research.</title>
        <authorList>
            <person name="McCartney M.A."/>
            <person name="Auch B."/>
            <person name="Kono T."/>
            <person name="Mallez S."/>
            <person name="Zhang Y."/>
            <person name="Obille A."/>
            <person name="Becker A."/>
            <person name="Abrahante J.E."/>
            <person name="Garbe J."/>
            <person name="Badalamenti J.P."/>
            <person name="Herman A."/>
            <person name="Mangelson H."/>
            <person name="Liachko I."/>
            <person name="Sullivan S."/>
            <person name="Sone E.D."/>
            <person name="Koren S."/>
            <person name="Silverstein K.A.T."/>
            <person name="Beckman K.B."/>
            <person name="Gohl D.M."/>
        </authorList>
    </citation>
    <scope>NUCLEOTIDE SEQUENCE</scope>
    <source>
        <strain evidence="1">Duluth1</strain>
        <tissue evidence="1">Whole animal</tissue>
    </source>
</reference>
<organism evidence="1 2">
    <name type="scientific">Dreissena polymorpha</name>
    <name type="common">Zebra mussel</name>
    <name type="synonym">Mytilus polymorpha</name>
    <dbReference type="NCBI Taxonomy" id="45954"/>
    <lineage>
        <taxon>Eukaryota</taxon>
        <taxon>Metazoa</taxon>
        <taxon>Spiralia</taxon>
        <taxon>Lophotrochozoa</taxon>
        <taxon>Mollusca</taxon>
        <taxon>Bivalvia</taxon>
        <taxon>Autobranchia</taxon>
        <taxon>Heteroconchia</taxon>
        <taxon>Euheterodonta</taxon>
        <taxon>Imparidentia</taxon>
        <taxon>Neoheterodontei</taxon>
        <taxon>Myida</taxon>
        <taxon>Dreissenoidea</taxon>
        <taxon>Dreissenidae</taxon>
        <taxon>Dreissena</taxon>
    </lineage>
</organism>
<name>A0A9D4GLA1_DREPO</name>
<comment type="caution">
    <text evidence="1">The sequence shown here is derived from an EMBL/GenBank/DDBJ whole genome shotgun (WGS) entry which is preliminary data.</text>
</comment>
<accession>A0A9D4GLA1</accession>
<reference evidence="1" key="2">
    <citation type="submission" date="2020-11" db="EMBL/GenBank/DDBJ databases">
        <authorList>
            <person name="McCartney M.A."/>
            <person name="Auch B."/>
            <person name="Kono T."/>
            <person name="Mallez S."/>
            <person name="Becker A."/>
            <person name="Gohl D.M."/>
            <person name="Silverstein K.A.T."/>
            <person name="Koren S."/>
            <person name="Bechman K.B."/>
            <person name="Herman A."/>
            <person name="Abrahante J.E."/>
            <person name="Garbe J."/>
        </authorList>
    </citation>
    <scope>NUCLEOTIDE SEQUENCE</scope>
    <source>
        <strain evidence="1">Duluth1</strain>
        <tissue evidence="1">Whole animal</tissue>
    </source>
</reference>
<keyword evidence="2" id="KW-1185">Reference proteome</keyword>
<protein>
    <submittedName>
        <fullName evidence="1">Uncharacterized protein</fullName>
    </submittedName>
</protein>
<evidence type="ECO:0000313" key="2">
    <source>
        <dbReference type="Proteomes" id="UP000828390"/>
    </source>
</evidence>
<proteinExistence type="predicted"/>
<dbReference type="EMBL" id="JAIWYP010000005">
    <property type="protein sequence ID" value="KAH3817544.1"/>
    <property type="molecule type" value="Genomic_DNA"/>
</dbReference>
<evidence type="ECO:0000313" key="1">
    <source>
        <dbReference type="EMBL" id="KAH3817544.1"/>
    </source>
</evidence>
<dbReference type="AlphaFoldDB" id="A0A9D4GLA1"/>
<sequence>MEAAGVEIVCLTGFMRILTGKVSTLLTVVTSPIYVGSGCGDCVSGRLHEDTVR</sequence>